<keyword evidence="3 8" id="KW-0418">Kinase</keyword>
<dbReference type="InterPro" id="IPR006282">
    <property type="entry name" value="Thi_PPkinase"/>
</dbReference>
<evidence type="ECO:0000256" key="4">
    <source>
        <dbReference type="ARBA" id="ARBA00022840"/>
    </source>
</evidence>
<dbReference type="InterPro" id="IPR036371">
    <property type="entry name" value="TPK_B1-bd_sf"/>
</dbReference>
<dbReference type="Proteomes" id="UP000277498">
    <property type="component" value="Unassembled WGS sequence"/>
</dbReference>
<keyword evidence="2" id="KW-0547">Nucleotide-binding</keyword>
<dbReference type="EC" id="2.7.6.2" evidence="5"/>
<evidence type="ECO:0000256" key="5">
    <source>
        <dbReference type="NCBIfam" id="TIGR01378"/>
    </source>
</evidence>
<dbReference type="Pfam" id="PF04263">
    <property type="entry name" value="TPK_catalytic"/>
    <property type="match status" value="1"/>
</dbReference>
<evidence type="ECO:0000313" key="9">
    <source>
        <dbReference type="Proteomes" id="UP000277498"/>
    </source>
</evidence>
<dbReference type="InterPro" id="IPR036759">
    <property type="entry name" value="TPK_catalytic_sf"/>
</dbReference>
<evidence type="ECO:0000259" key="7">
    <source>
        <dbReference type="Pfam" id="PF04265"/>
    </source>
</evidence>
<dbReference type="InterPro" id="IPR007373">
    <property type="entry name" value="Thiamin_PyroPKinase_B1-bd"/>
</dbReference>
<dbReference type="Gene3D" id="3.40.50.10240">
    <property type="entry name" value="Thiamin pyrophosphokinase, catalytic domain"/>
    <property type="match status" value="1"/>
</dbReference>
<evidence type="ECO:0000313" key="8">
    <source>
        <dbReference type="EMBL" id="VDC31681.1"/>
    </source>
</evidence>
<keyword evidence="4" id="KW-0067">ATP-binding</keyword>
<dbReference type="PANTHER" id="PTHR41299:SF1">
    <property type="entry name" value="THIAMINE PYROPHOSPHOKINASE"/>
    <property type="match status" value="1"/>
</dbReference>
<dbReference type="GO" id="GO:0016301">
    <property type="term" value="F:kinase activity"/>
    <property type="evidence" value="ECO:0007669"/>
    <property type="project" value="UniProtKB-KW"/>
</dbReference>
<gene>
    <name evidence="8" type="primary">thiN</name>
    <name evidence="8" type="ORF">XINFAN_03053</name>
</gene>
<dbReference type="AlphaFoldDB" id="A0A3P5XAC1"/>
<evidence type="ECO:0000256" key="2">
    <source>
        <dbReference type="ARBA" id="ARBA00022741"/>
    </source>
</evidence>
<proteinExistence type="predicted"/>
<dbReference type="GO" id="GO:0004788">
    <property type="term" value="F:thiamine diphosphokinase activity"/>
    <property type="evidence" value="ECO:0007669"/>
    <property type="project" value="UniProtKB-UniRule"/>
</dbReference>
<sequence length="222" mass="23445">MNQPIVQYPEGVTLVGGGPILPRDLARALRLAPCPVAADGGADRLLAAGVMPEAVIGDFDSISAAALVAIPAARLHPMAEQDTTDFDKALRSVRAGFILALGFSGARADHGLAVMNSLVRQSGRPCIVLGERDVSFAVPPGPLRLALRPGDPFSLFPFARVTGRSEGLEWPLDGHVFAPDGFIATSNRVSAPEVRLWLDGPGMVAILPRRRLRAAITAVRSF</sequence>
<dbReference type="CDD" id="cd07995">
    <property type="entry name" value="TPK"/>
    <property type="match status" value="1"/>
</dbReference>
<dbReference type="GO" id="GO:0005524">
    <property type="term" value="F:ATP binding"/>
    <property type="evidence" value="ECO:0007669"/>
    <property type="project" value="UniProtKB-KW"/>
</dbReference>
<dbReference type="RefSeq" id="WP_124087772.1">
    <property type="nucleotide sequence ID" value="NZ_UXAW01000087.1"/>
</dbReference>
<keyword evidence="9" id="KW-1185">Reference proteome</keyword>
<accession>A0A3P5XAC1</accession>
<feature type="domain" description="Thiamin pyrophosphokinase thiamin-binding" evidence="7">
    <location>
        <begin position="152"/>
        <end position="192"/>
    </location>
</feature>
<evidence type="ECO:0000259" key="6">
    <source>
        <dbReference type="Pfam" id="PF04263"/>
    </source>
</evidence>
<organism evidence="8 9">
    <name type="scientific">Pseudogemmobacter humi</name>
    <dbReference type="NCBI Taxonomy" id="2483812"/>
    <lineage>
        <taxon>Bacteria</taxon>
        <taxon>Pseudomonadati</taxon>
        <taxon>Pseudomonadota</taxon>
        <taxon>Alphaproteobacteria</taxon>
        <taxon>Rhodobacterales</taxon>
        <taxon>Paracoccaceae</taxon>
        <taxon>Pseudogemmobacter</taxon>
    </lineage>
</organism>
<dbReference type="InterPro" id="IPR053149">
    <property type="entry name" value="TPK"/>
</dbReference>
<dbReference type="OrthoDB" id="7057856at2"/>
<protein>
    <recommendedName>
        <fullName evidence="5">Thiamine diphosphokinase</fullName>
        <ecNumber evidence="5">2.7.6.2</ecNumber>
    </recommendedName>
</protein>
<dbReference type="Pfam" id="PF04265">
    <property type="entry name" value="TPK_B1_binding"/>
    <property type="match status" value="1"/>
</dbReference>
<reference evidence="8 9" key="1">
    <citation type="submission" date="2018-11" db="EMBL/GenBank/DDBJ databases">
        <authorList>
            <person name="Criscuolo A."/>
        </authorList>
    </citation>
    <scope>NUCLEOTIDE SEQUENCE [LARGE SCALE GENOMIC DNA]</scope>
    <source>
        <strain evidence="8">ACIP111625</strain>
    </source>
</reference>
<dbReference type="EMBL" id="UXAW01000087">
    <property type="protein sequence ID" value="VDC31681.1"/>
    <property type="molecule type" value="Genomic_DNA"/>
</dbReference>
<feature type="domain" description="Thiamin pyrophosphokinase catalytic" evidence="6">
    <location>
        <begin position="31"/>
        <end position="121"/>
    </location>
</feature>
<keyword evidence="1 8" id="KW-0808">Transferase</keyword>
<dbReference type="GO" id="GO:0006772">
    <property type="term" value="P:thiamine metabolic process"/>
    <property type="evidence" value="ECO:0007669"/>
    <property type="project" value="UniProtKB-UniRule"/>
</dbReference>
<evidence type="ECO:0000256" key="3">
    <source>
        <dbReference type="ARBA" id="ARBA00022777"/>
    </source>
</evidence>
<name>A0A3P5XAC1_9RHOB</name>
<dbReference type="NCBIfam" id="TIGR01378">
    <property type="entry name" value="thi_PPkinase"/>
    <property type="match status" value="1"/>
</dbReference>
<evidence type="ECO:0000256" key="1">
    <source>
        <dbReference type="ARBA" id="ARBA00022679"/>
    </source>
</evidence>
<dbReference type="PANTHER" id="PTHR41299">
    <property type="entry name" value="THIAMINE PYROPHOSPHOKINASE"/>
    <property type="match status" value="1"/>
</dbReference>
<dbReference type="GO" id="GO:0009229">
    <property type="term" value="P:thiamine diphosphate biosynthetic process"/>
    <property type="evidence" value="ECO:0007669"/>
    <property type="project" value="InterPro"/>
</dbReference>
<dbReference type="SUPFAM" id="SSF63862">
    <property type="entry name" value="Thiamin pyrophosphokinase, substrate-binding domain"/>
    <property type="match status" value="1"/>
</dbReference>
<dbReference type="SUPFAM" id="SSF63999">
    <property type="entry name" value="Thiamin pyrophosphokinase, catalytic domain"/>
    <property type="match status" value="1"/>
</dbReference>
<dbReference type="GO" id="GO:0030975">
    <property type="term" value="F:thiamine binding"/>
    <property type="evidence" value="ECO:0007669"/>
    <property type="project" value="InterPro"/>
</dbReference>
<dbReference type="InterPro" id="IPR007371">
    <property type="entry name" value="TPK_catalytic"/>
</dbReference>